<proteinExistence type="inferred from homology"/>
<dbReference type="InterPro" id="IPR036672">
    <property type="entry name" value="TCL1_MTCP1_sf"/>
</dbReference>
<dbReference type="Ensembl" id="ENSPEMT00000033450.1">
    <property type="protein sequence ID" value="ENSPEMP00000037203.1"/>
    <property type="gene ID" value="ENSPEMG00000026131.1"/>
</dbReference>
<organism evidence="2 3">
    <name type="scientific">Peromyscus maniculatus bairdii</name>
    <name type="common">Prairie deer mouse</name>
    <dbReference type="NCBI Taxonomy" id="230844"/>
    <lineage>
        <taxon>Eukaryota</taxon>
        <taxon>Metazoa</taxon>
        <taxon>Chordata</taxon>
        <taxon>Craniata</taxon>
        <taxon>Vertebrata</taxon>
        <taxon>Euteleostomi</taxon>
        <taxon>Mammalia</taxon>
        <taxon>Eutheria</taxon>
        <taxon>Euarchontoglires</taxon>
        <taxon>Glires</taxon>
        <taxon>Rodentia</taxon>
        <taxon>Myomorpha</taxon>
        <taxon>Muroidea</taxon>
        <taxon>Cricetidae</taxon>
        <taxon>Neotominae</taxon>
        <taxon>Peromyscus</taxon>
    </lineage>
</organism>
<dbReference type="AlphaFoldDB" id="A0A8C9CTZ7"/>
<name>A0A8C9CTZ7_PERMB</name>
<keyword evidence="3" id="KW-1185">Reference proteome</keyword>
<dbReference type="Proteomes" id="UP000694547">
    <property type="component" value="Chromosome 14"/>
</dbReference>
<dbReference type="InterPro" id="IPR004832">
    <property type="entry name" value="TCL1_MTCP1"/>
</dbReference>
<reference evidence="2" key="2">
    <citation type="submission" date="2025-08" db="UniProtKB">
        <authorList>
            <consortium name="Ensembl"/>
        </authorList>
    </citation>
    <scope>IDENTIFICATION</scope>
</reference>
<reference evidence="2" key="3">
    <citation type="submission" date="2025-09" db="UniProtKB">
        <authorList>
            <consortium name="Ensembl"/>
        </authorList>
    </citation>
    <scope>IDENTIFICATION</scope>
</reference>
<dbReference type="Gene3D" id="2.40.15.10">
    <property type="entry name" value="TCL1/MTCP1"/>
    <property type="match status" value="1"/>
</dbReference>
<dbReference type="SUPFAM" id="SSF50904">
    <property type="entry name" value="Oncogene products"/>
    <property type="match status" value="1"/>
</dbReference>
<comment type="similarity">
    <text evidence="1">Belongs to the TCL1 family.</text>
</comment>
<dbReference type="GO" id="GO:0043539">
    <property type="term" value="F:protein serine/threonine kinase activator activity"/>
    <property type="evidence" value="ECO:0007669"/>
    <property type="project" value="InterPro"/>
</dbReference>
<evidence type="ECO:0000256" key="1">
    <source>
        <dbReference type="ARBA" id="ARBA00006399"/>
    </source>
</evidence>
<evidence type="ECO:0000313" key="3">
    <source>
        <dbReference type="Proteomes" id="UP000694547"/>
    </source>
</evidence>
<protein>
    <submittedName>
        <fullName evidence="2">Uncharacterized protein</fullName>
    </submittedName>
</protein>
<accession>A0A8C9CTZ7</accession>
<evidence type="ECO:0000313" key="2">
    <source>
        <dbReference type="Ensembl" id="ENSPEMP00000037203.1"/>
    </source>
</evidence>
<sequence>MAASPVIPPPVTLSGVRTGFYEDEKNRLWMVVSLGFRPFHPIQNRIAASMTVTLWQVNRTCLQSQIPFSSTLTCLPMTWYRFSATFYRGSDSMFWQLVGHIQVSVWFLTVKAAVAGVSNGK</sequence>
<dbReference type="PANTHER" id="PTHR14060:SF2">
    <property type="entry name" value="T-CELL LEUKEMIA_LYMPHOMA PROTEIN 1B"/>
    <property type="match status" value="1"/>
</dbReference>
<reference evidence="2 3" key="1">
    <citation type="submission" date="2018-10" db="EMBL/GenBank/DDBJ databases">
        <title>Improved assembly of the deer mouse Peromyscus maniculatus genome.</title>
        <authorList>
            <person name="Lassance J.-M."/>
            <person name="Hoekstra H.E."/>
        </authorList>
    </citation>
    <scope>NUCLEOTIDE SEQUENCE [LARGE SCALE GENOMIC DNA]</scope>
</reference>
<dbReference type="GeneTree" id="ENSGT01140000285054"/>
<dbReference type="Pfam" id="PF01840">
    <property type="entry name" value="TCL1_MTCP1"/>
    <property type="match status" value="1"/>
</dbReference>
<dbReference type="PANTHER" id="PTHR14060">
    <property type="entry name" value="PROTEIN P13 MTCP-1"/>
    <property type="match status" value="1"/>
</dbReference>